<dbReference type="Pfam" id="PF22600">
    <property type="entry name" value="MTPAP-like_central"/>
    <property type="match status" value="1"/>
</dbReference>
<comment type="subcellular location">
    <subcellularLocation>
        <location evidence="3">Cytoplasm</location>
    </subcellularLocation>
</comment>
<name>A0ABD3QRJ4_9STRA</name>
<dbReference type="Gene3D" id="1.10.1410.10">
    <property type="match status" value="1"/>
</dbReference>
<keyword evidence="13" id="KW-1185">Reference proteome</keyword>
<evidence type="ECO:0000256" key="1">
    <source>
        <dbReference type="ARBA" id="ARBA00001936"/>
    </source>
</evidence>
<accession>A0ABD3QRJ4</accession>
<dbReference type="Pfam" id="PF03828">
    <property type="entry name" value="PAP_assoc"/>
    <property type="match status" value="1"/>
</dbReference>
<evidence type="ECO:0000256" key="6">
    <source>
        <dbReference type="ARBA" id="ARBA00022723"/>
    </source>
</evidence>
<protein>
    <recommendedName>
        <fullName evidence="14">PAP-associated domain-containing protein</fullName>
    </recommendedName>
</protein>
<keyword evidence="8" id="KW-0175">Coiled coil</keyword>
<feature type="compositionally biased region" description="Polar residues" evidence="9">
    <location>
        <begin position="32"/>
        <end position="47"/>
    </location>
</feature>
<feature type="domain" description="PAP-associated" evidence="10">
    <location>
        <begin position="976"/>
        <end position="1033"/>
    </location>
</feature>
<keyword evidence="7" id="KW-0460">Magnesium</keyword>
<dbReference type="PANTHER" id="PTHR12271">
    <property type="entry name" value="POLY A POLYMERASE CID PAP -RELATED"/>
    <property type="match status" value="1"/>
</dbReference>
<dbReference type="InterPro" id="IPR054708">
    <property type="entry name" value="MTPAP-like_central"/>
</dbReference>
<dbReference type="AlphaFoldDB" id="A0ABD3QRJ4"/>
<dbReference type="GO" id="GO:0046872">
    <property type="term" value="F:metal ion binding"/>
    <property type="evidence" value="ECO:0007669"/>
    <property type="project" value="UniProtKB-KW"/>
</dbReference>
<evidence type="ECO:0000256" key="4">
    <source>
        <dbReference type="ARBA" id="ARBA00022490"/>
    </source>
</evidence>
<dbReference type="GO" id="GO:0016740">
    <property type="term" value="F:transferase activity"/>
    <property type="evidence" value="ECO:0007669"/>
    <property type="project" value="UniProtKB-KW"/>
</dbReference>
<dbReference type="InterPro" id="IPR002058">
    <property type="entry name" value="PAP_assoc"/>
</dbReference>
<comment type="caution">
    <text evidence="12">The sequence shown here is derived from an EMBL/GenBank/DDBJ whole genome shotgun (WGS) entry which is preliminary data.</text>
</comment>
<dbReference type="SUPFAM" id="SSF81631">
    <property type="entry name" value="PAP/OAS1 substrate-binding domain"/>
    <property type="match status" value="1"/>
</dbReference>
<feature type="coiled-coil region" evidence="8">
    <location>
        <begin position="487"/>
        <end position="520"/>
    </location>
</feature>
<gene>
    <name evidence="12" type="ORF">HJC23_011628</name>
</gene>
<evidence type="ECO:0008006" key="14">
    <source>
        <dbReference type="Google" id="ProtNLM"/>
    </source>
</evidence>
<comment type="cofactor">
    <cofactor evidence="1">
        <name>Mn(2+)</name>
        <dbReference type="ChEBI" id="CHEBI:29035"/>
    </cofactor>
</comment>
<feature type="domain" description="Poly(A) RNA polymerase mitochondrial-like central palm" evidence="11">
    <location>
        <begin position="692"/>
        <end position="842"/>
    </location>
</feature>
<keyword evidence="6" id="KW-0479">Metal-binding</keyword>
<dbReference type="InterPro" id="IPR043519">
    <property type="entry name" value="NT_sf"/>
</dbReference>
<evidence type="ECO:0000256" key="7">
    <source>
        <dbReference type="ARBA" id="ARBA00022842"/>
    </source>
</evidence>
<sequence>MASAGNLSPGRGRGGRRGRGRGGRPGRGVIQHDSSGVNGNGRTSRNTSHMRDEKAPPAGTIDGPDVKRSDEKTDGRVKIQKMTDEQVLIAFGVFVRGGDSNAVGIHQLYLANHIQRDFLNNAREFLIEQEDKDKTSERVEEVVATHHGVSVQDSAITSTQVRSPAVIAPPPGLHQTVRQERDVASKQNQMKTIAADAAKAAPHTSPDMPKEKAPEPTTSSISILPSPRAQPGTKLASIMPSTQAKTTKLRRIQTRLNEQPGKIFANGVAAYLSNGKMASLTVRLRCELTARWVLPLKYLRERVLRRIHGVDTNKSDVSPKNLTIRDALKCLTVGLFRVGIPDNGAHSSIVSKEILASNDGSNESTERKQTDFPFDIDNATDSIYGSVPFYSPRTPGNVVFRLYFEDEPHIQLATGPIMHVAPDDSDYASVLRFILSNFKSKKTNGLSSIHSLASVLEQFSPPTGYPQSSGWLEEAGRAAWGCICETRKLVEQAASSYVKKKQQLEEQEAEQEDAERVRTELPQIALLDLSEGNPTVGGNGETSDNGDEKNAPSDEKAKLASDKYTNERKWKEIQVSYSMILEAVLKNNYAHFLFKKDIMQKMRQEYELWCPLCESFAPNPLNAIDEEISQQPITFLSHSVKNGQTKLFVDSRQKMQNEVLGFVPKTDKVSWIGTKNSGKPALSNGRKFFHELSEAIESLYVDEYQVSEYVHTRRERVRAGIEQVVSASGAFPEGTRVAVFGSSANGFGSPNSDLDLCLEVPQSASGFSKEENGVAAMTQLAQKFTEAGMSDVNTERLTARIPIVKFNFHCNENGDDIVVECDLSLQNPLACLNTSLLNAYSKISPDTCILASIIKRWAKSRDINNPSMHTLSSYGYVLMLLYYLTSAEPTSDGYVVDPQINGCGNNPILVNLQFVDPEWVLNPYSGPYREIISKPLNCIIQHPTEPNYLVNTYFYRSGVENLLQYYRAKRSSRPCLGVLLASFFRYFAYEFDYKKYVVSLNTKHGEAKEKELKAEEDGWSLFKQGLAIEDPFELFYDVAHVVKTSNSHRIQREFALAYSKIVTAACCNGGHVSGRELIDLICEPVPHN</sequence>
<dbReference type="Proteomes" id="UP001516023">
    <property type="component" value="Unassembled WGS sequence"/>
</dbReference>
<dbReference type="EMBL" id="JABMIG020000016">
    <property type="protein sequence ID" value="KAL3803005.1"/>
    <property type="molecule type" value="Genomic_DNA"/>
</dbReference>
<keyword evidence="4" id="KW-0963">Cytoplasm</keyword>
<evidence type="ECO:0000256" key="2">
    <source>
        <dbReference type="ARBA" id="ARBA00001946"/>
    </source>
</evidence>
<evidence type="ECO:0000313" key="13">
    <source>
        <dbReference type="Proteomes" id="UP001516023"/>
    </source>
</evidence>
<dbReference type="PANTHER" id="PTHR12271:SF40">
    <property type="entry name" value="POLY(A) RNA POLYMERASE GLD2"/>
    <property type="match status" value="1"/>
</dbReference>
<evidence type="ECO:0000256" key="8">
    <source>
        <dbReference type="SAM" id="Coils"/>
    </source>
</evidence>
<evidence type="ECO:0000256" key="5">
    <source>
        <dbReference type="ARBA" id="ARBA00022679"/>
    </source>
</evidence>
<dbReference type="GO" id="GO:0005737">
    <property type="term" value="C:cytoplasm"/>
    <property type="evidence" value="ECO:0007669"/>
    <property type="project" value="UniProtKB-SubCell"/>
</dbReference>
<reference evidence="12 13" key="1">
    <citation type="journal article" date="2020" name="G3 (Bethesda)">
        <title>Improved Reference Genome for Cyclotella cryptica CCMP332, a Model for Cell Wall Morphogenesis, Salinity Adaptation, and Lipid Production in Diatoms (Bacillariophyta).</title>
        <authorList>
            <person name="Roberts W.R."/>
            <person name="Downey K.M."/>
            <person name="Ruck E.C."/>
            <person name="Traller J.C."/>
            <person name="Alverson A.J."/>
        </authorList>
    </citation>
    <scope>NUCLEOTIDE SEQUENCE [LARGE SCALE GENOMIC DNA]</scope>
    <source>
        <strain evidence="12 13">CCMP332</strain>
    </source>
</reference>
<proteinExistence type="predicted"/>
<feature type="region of interest" description="Disordered" evidence="9">
    <location>
        <begin position="197"/>
        <end position="234"/>
    </location>
</feature>
<evidence type="ECO:0000256" key="9">
    <source>
        <dbReference type="SAM" id="MobiDB-lite"/>
    </source>
</evidence>
<dbReference type="SUPFAM" id="SSF81301">
    <property type="entry name" value="Nucleotidyltransferase"/>
    <property type="match status" value="1"/>
</dbReference>
<organism evidence="12 13">
    <name type="scientific">Cyclotella cryptica</name>
    <dbReference type="NCBI Taxonomy" id="29204"/>
    <lineage>
        <taxon>Eukaryota</taxon>
        <taxon>Sar</taxon>
        <taxon>Stramenopiles</taxon>
        <taxon>Ochrophyta</taxon>
        <taxon>Bacillariophyta</taxon>
        <taxon>Coscinodiscophyceae</taxon>
        <taxon>Thalassiosirophycidae</taxon>
        <taxon>Stephanodiscales</taxon>
        <taxon>Stephanodiscaceae</taxon>
        <taxon>Cyclotella</taxon>
    </lineage>
</organism>
<feature type="compositionally biased region" description="Low complexity" evidence="9">
    <location>
        <begin position="215"/>
        <end position="227"/>
    </location>
</feature>
<evidence type="ECO:0000256" key="3">
    <source>
        <dbReference type="ARBA" id="ARBA00004496"/>
    </source>
</evidence>
<feature type="compositionally biased region" description="Basic and acidic residues" evidence="9">
    <location>
        <begin position="546"/>
        <end position="561"/>
    </location>
</feature>
<comment type="cofactor">
    <cofactor evidence="2">
        <name>Mg(2+)</name>
        <dbReference type="ChEBI" id="CHEBI:18420"/>
    </cofactor>
</comment>
<dbReference type="CDD" id="cd05402">
    <property type="entry name" value="NT_PAP_TUTase"/>
    <property type="match status" value="1"/>
</dbReference>
<keyword evidence="5" id="KW-0808">Transferase</keyword>
<feature type="region of interest" description="Disordered" evidence="9">
    <location>
        <begin position="529"/>
        <end position="561"/>
    </location>
</feature>
<evidence type="ECO:0000259" key="11">
    <source>
        <dbReference type="Pfam" id="PF22600"/>
    </source>
</evidence>
<feature type="region of interest" description="Disordered" evidence="9">
    <location>
        <begin position="1"/>
        <end position="77"/>
    </location>
</feature>
<feature type="compositionally biased region" description="Basic and acidic residues" evidence="9">
    <location>
        <begin position="64"/>
        <end position="77"/>
    </location>
</feature>
<dbReference type="Gene3D" id="3.30.460.10">
    <property type="entry name" value="Beta Polymerase, domain 2"/>
    <property type="match status" value="1"/>
</dbReference>
<evidence type="ECO:0000313" key="12">
    <source>
        <dbReference type="EMBL" id="KAL3803005.1"/>
    </source>
</evidence>
<evidence type="ECO:0000259" key="10">
    <source>
        <dbReference type="Pfam" id="PF03828"/>
    </source>
</evidence>
<feature type="compositionally biased region" description="Basic residues" evidence="9">
    <location>
        <begin position="13"/>
        <end position="24"/>
    </location>
</feature>